<evidence type="ECO:0000256" key="6">
    <source>
        <dbReference type="ARBA" id="ARBA00023180"/>
    </source>
</evidence>
<dbReference type="InterPro" id="IPR007603">
    <property type="entry name" value="Choline_transptr-like"/>
</dbReference>
<comment type="function">
    <text evidence="7">Choline transporter.</text>
</comment>
<evidence type="ECO:0000256" key="1">
    <source>
        <dbReference type="ARBA" id="ARBA00004141"/>
    </source>
</evidence>
<feature type="transmembrane region" description="Helical" evidence="7">
    <location>
        <begin position="110"/>
        <end position="130"/>
    </location>
</feature>
<evidence type="ECO:0000256" key="2">
    <source>
        <dbReference type="ARBA" id="ARBA00007168"/>
    </source>
</evidence>
<evidence type="ECO:0000256" key="4">
    <source>
        <dbReference type="ARBA" id="ARBA00022989"/>
    </source>
</evidence>
<keyword evidence="3 7" id="KW-0812">Transmembrane</keyword>
<evidence type="ECO:0000313" key="9">
    <source>
        <dbReference type="Proteomes" id="UP000601435"/>
    </source>
</evidence>
<keyword evidence="6" id="KW-0325">Glycoprotein</keyword>
<dbReference type="Proteomes" id="UP000601435">
    <property type="component" value="Unassembled WGS sequence"/>
</dbReference>
<feature type="transmembrane region" description="Helical" evidence="7">
    <location>
        <begin position="455"/>
        <end position="476"/>
    </location>
</feature>
<evidence type="ECO:0000256" key="3">
    <source>
        <dbReference type="ARBA" id="ARBA00022692"/>
    </source>
</evidence>
<reference evidence="8" key="1">
    <citation type="submission" date="2021-02" db="EMBL/GenBank/DDBJ databases">
        <authorList>
            <person name="Dougan E. K."/>
            <person name="Rhodes N."/>
            <person name="Thang M."/>
            <person name="Chan C."/>
        </authorList>
    </citation>
    <scope>NUCLEOTIDE SEQUENCE</scope>
</reference>
<dbReference type="EMBL" id="CAJNJA010083631">
    <property type="protein sequence ID" value="CAE7935418.1"/>
    <property type="molecule type" value="Genomic_DNA"/>
</dbReference>
<feature type="transmembrane region" description="Helical" evidence="7">
    <location>
        <begin position="352"/>
        <end position="370"/>
    </location>
</feature>
<dbReference type="PANTHER" id="PTHR12385">
    <property type="entry name" value="CHOLINE TRANSPORTER-LIKE (SLC FAMILY 44)"/>
    <property type="match status" value="1"/>
</dbReference>
<feature type="transmembrane region" description="Helical" evidence="7">
    <location>
        <begin position="215"/>
        <end position="233"/>
    </location>
</feature>
<feature type="transmembrane region" description="Helical" evidence="7">
    <location>
        <begin position="84"/>
        <end position="104"/>
    </location>
</feature>
<feature type="transmembrane region" description="Helical" evidence="7">
    <location>
        <begin position="151"/>
        <end position="173"/>
    </location>
</feature>
<keyword evidence="9" id="KW-1185">Reference proteome</keyword>
<comment type="caution">
    <text evidence="8">The sequence shown here is derived from an EMBL/GenBank/DDBJ whole genome shotgun (WGS) entry which is preliminary data.</text>
</comment>
<comment type="similarity">
    <text evidence="2 7">Belongs to the CTL (choline transporter-like) family.</text>
</comment>
<keyword evidence="5 7" id="KW-0472">Membrane</keyword>
<feature type="non-terminal residue" evidence="8">
    <location>
        <position position="477"/>
    </location>
</feature>
<feature type="transmembrane region" description="Helical" evidence="7">
    <location>
        <begin position="309"/>
        <end position="332"/>
    </location>
</feature>
<evidence type="ECO:0000256" key="7">
    <source>
        <dbReference type="RuleBase" id="RU368066"/>
    </source>
</evidence>
<feature type="transmembrane region" description="Helical" evidence="7">
    <location>
        <begin position="266"/>
        <end position="297"/>
    </location>
</feature>
<proteinExistence type="inferred from homology"/>
<sequence>VTPSGSEPFVSQRITITQNTVKQASYRTREFAGMFCVPHFDEDQEILGDDPLVESLLDDYGPIGNSYYRMAAAFGGLRRSWRMVLGAVVFSVFLSYLYLLLLRIAPYPTAIVSLALVMLATFLLSIYFLLGEVLSGDWKVSYQNNNSFYKLFATSYAAWVSRIVGILLLGMFFFMVCGLAAMQRAIYTAVGCVNMAVGCIFGMPSMMLTPCVEAIVKLALWFQLFSGLTWLLATAEMEPTSLESRGDVVAGMTRKLVFSHEQTAMLVYYVIGTIWLVELSKSLTTFVVSYAVILWYYQPKPKGLGPSFPLMRGLIVCFFFHLGTIALGSFMTAVTRPFRITFTWLSRQSKEGGNPCISLLATLCTACITFTQRHLAFLTKDAYIDVVISSTPFLTAAQNAFGFIKADTGKVSSLSGSVWIISFAVTSGVFTLSVAMLWTLLVLNDQQMKDSHYRVENPYFVATLSGLLSASLAGSFM</sequence>
<comment type="subcellular location">
    <subcellularLocation>
        <location evidence="7">Cell membrane</location>
        <topology evidence="7">Multi-pass membrane protein</topology>
    </subcellularLocation>
    <subcellularLocation>
        <location evidence="1">Membrane</location>
        <topology evidence="1">Multi-pass membrane protein</topology>
    </subcellularLocation>
</comment>
<dbReference type="GO" id="GO:0022857">
    <property type="term" value="F:transmembrane transporter activity"/>
    <property type="evidence" value="ECO:0007669"/>
    <property type="project" value="UniProtKB-UniRule"/>
</dbReference>
<evidence type="ECO:0000256" key="5">
    <source>
        <dbReference type="ARBA" id="ARBA00023136"/>
    </source>
</evidence>
<dbReference type="PANTHER" id="PTHR12385:SF14">
    <property type="entry name" value="CHOLINE TRANSPORTER-LIKE 2"/>
    <property type="match status" value="1"/>
</dbReference>
<name>A0A813C2F3_9DINO</name>
<dbReference type="OrthoDB" id="414473at2759"/>
<dbReference type="Pfam" id="PF04515">
    <property type="entry name" value="Choline_transpo"/>
    <property type="match status" value="1"/>
</dbReference>
<feature type="transmembrane region" description="Helical" evidence="7">
    <location>
        <begin position="185"/>
        <end position="203"/>
    </location>
</feature>
<protein>
    <recommendedName>
        <fullName evidence="7">Choline transporter-like protein</fullName>
    </recommendedName>
</protein>
<evidence type="ECO:0000313" key="8">
    <source>
        <dbReference type="EMBL" id="CAE7935418.1"/>
    </source>
</evidence>
<dbReference type="GO" id="GO:0005886">
    <property type="term" value="C:plasma membrane"/>
    <property type="evidence" value="ECO:0007669"/>
    <property type="project" value="UniProtKB-SubCell"/>
</dbReference>
<dbReference type="AlphaFoldDB" id="A0A813C2F3"/>
<feature type="transmembrane region" description="Helical" evidence="7">
    <location>
        <begin position="416"/>
        <end position="443"/>
    </location>
</feature>
<accession>A0A813C2F3</accession>
<feature type="non-terminal residue" evidence="8">
    <location>
        <position position="1"/>
    </location>
</feature>
<keyword evidence="4 7" id="KW-1133">Transmembrane helix</keyword>
<organism evidence="8 9">
    <name type="scientific">Symbiodinium necroappetens</name>
    <dbReference type="NCBI Taxonomy" id="1628268"/>
    <lineage>
        <taxon>Eukaryota</taxon>
        <taxon>Sar</taxon>
        <taxon>Alveolata</taxon>
        <taxon>Dinophyceae</taxon>
        <taxon>Suessiales</taxon>
        <taxon>Symbiodiniaceae</taxon>
        <taxon>Symbiodinium</taxon>
    </lineage>
</organism>
<feature type="transmembrane region" description="Helical" evidence="7">
    <location>
        <begin position="382"/>
        <end position="404"/>
    </location>
</feature>
<gene>
    <name evidence="8" type="primary">Slc44a1</name>
    <name evidence="8" type="ORF">SNEC2469_LOCUS32716</name>
</gene>